<evidence type="ECO:0000256" key="1">
    <source>
        <dbReference type="ARBA" id="ARBA00008766"/>
    </source>
</evidence>
<protein>
    <recommendedName>
        <fullName evidence="4">Aminopeptidase P N-terminal domain-containing protein</fullName>
    </recommendedName>
</protein>
<gene>
    <name evidence="5" type="ORF">LCGC14_1123130</name>
</gene>
<proteinExistence type="inferred from homology"/>
<dbReference type="GO" id="GO:0005829">
    <property type="term" value="C:cytosol"/>
    <property type="evidence" value="ECO:0007669"/>
    <property type="project" value="TreeGrafter"/>
</dbReference>
<feature type="domain" description="Aminopeptidase P N-terminal" evidence="4">
    <location>
        <begin position="2"/>
        <end position="98"/>
    </location>
</feature>
<dbReference type="GO" id="GO:0030145">
    <property type="term" value="F:manganese ion binding"/>
    <property type="evidence" value="ECO:0007669"/>
    <property type="project" value="InterPro"/>
</dbReference>
<evidence type="ECO:0000313" key="5">
    <source>
        <dbReference type="EMBL" id="KKN01904.1"/>
    </source>
</evidence>
<dbReference type="InterPro" id="IPR029149">
    <property type="entry name" value="Creatin/AminoP/Spt16_N"/>
</dbReference>
<dbReference type="SUPFAM" id="SSF53092">
    <property type="entry name" value="Creatinase/prolidase N-terminal domain"/>
    <property type="match status" value="1"/>
</dbReference>
<evidence type="ECO:0000256" key="2">
    <source>
        <dbReference type="ARBA" id="ARBA00022723"/>
    </source>
</evidence>
<keyword evidence="3" id="KW-0378">Hydrolase</keyword>
<dbReference type="SMART" id="SM01011">
    <property type="entry name" value="AMP_N"/>
    <property type="match status" value="1"/>
</dbReference>
<evidence type="ECO:0000259" key="4">
    <source>
        <dbReference type="SMART" id="SM01011"/>
    </source>
</evidence>
<comment type="caution">
    <text evidence="5">The sequence shown here is derived from an EMBL/GenBank/DDBJ whole genome shotgun (WGS) entry which is preliminary data.</text>
</comment>
<organism evidence="5">
    <name type="scientific">marine sediment metagenome</name>
    <dbReference type="NCBI Taxonomy" id="412755"/>
    <lineage>
        <taxon>unclassified sequences</taxon>
        <taxon>metagenomes</taxon>
        <taxon>ecological metagenomes</taxon>
    </lineage>
</organism>
<evidence type="ECO:0000256" key="3">
    <source>
        <dbReference type="ARBA" id="ARBA00022801"/>
    </source>
</evidence>
<comment type="similarity">
    <text evidence="1">Belongs to the peptidase M24B family.</text>
</comment>
<keyword evidence="2" id="KW-0479">Metal-binding</keyword>
<sequence length="98" mass="11131">MFPSKTYIDRRARLKKTLKSGLVLLPGNGQSPMNYADNWYPFMQDSSFLYYTGINGIPNLYFIIDIDNDREILFGNDATPEEMVWTGAAEPMVDLAAN</sequence>
<dbReference type="PANTHER" id="PTHR43226:SF4">
    <property type="entry name" value="XAA-PRO AMINOPEPTIDASE 3"/>
    <property type="match status" value="1"/>
</dbReference>
<dbReference type="InterPro" id="IPR007865">
    <property type="entry name" value="Aminopep_P_N"/>
</dbReference>
<reference evidence="5" key="1">
    <citation type="journal article" date="2015" name="Nature">
        <title>Complex archaea that bridge the gap between prokaryotes and eukaryotes.</title>
        <authorList>
            <person name="Spang A."/>
            <person name="Saw J.H."/>
            <person name="Jorgensen S.L."/>
            <person name="Zaremba-Niedzwiedzka K."/>
            <person name="Martijn J."/>
            <person name="Lind A.E."/>
            <person name="van Eijk R."/>
            <person name="Schleper C."/>
            <person name="Guy L."/>
            <person name="Ettema T.J."/>
        </authorList>
    </citation>
    <scope>NUCLEOTIDE SEQUENCE</scope>
</reference>
<accession>A0A0F9M860</accession>
<dbReference type="AlphaFoldDB" id="A0A0F9M860"/>
<dbReference type="PANTHER" id="PTHR43226">
    <property type="entry name" value="XAA-PRO AMINOPEPTIDASE 3"/>
    <property type="match status" value="1"/>
</dbReference>
<dbReference type="GO" id="GO:0006508">
    <property type="term" value="P:proteolysis"/>
    <property type="evidence" value="ECO:0007669"/>
    <property type="project" value="TreeGrafter"/>
</dbReference>
<name>A0A0F9M860_9ZZZZ</name>
<dbReference type="Pfam" id="PF05195">
    <property type="entry name" value="AMP_N"/>
    <property type="match status" value="1"/>
</dbReference>
<dbReference type="GO" id="GO:0070006">
    <property type="term" value="F:metalloaminopeptidase activity"/>
    <property type="evidence" value="ECO:0007669"/>
    <property type="project" value="InterPro"/>
</dbReference>
<dbReference type="InterPro" id="IPR052433">
    <property type="entry name" value="X-Pro_dipept-like"/>
</dbReference>
<dbReference type="EMBL" id="LAZR01005209">
    <property type="protein sequence ID" value="KKN01904.1"/>
    <property type="molecule type" value="Genomic_DNA"/>
</dbReference>
<dbReference type="Gene3D" id="3.40.350.10">
    <property type="entry name" value="Creatinase/prolidase N-terminal domain"/>
    <property type="match status" value="1"/>
</dbReference>